<dbReference type="Proteomes" id="UP000807025">
    <property type="component" value="Unassembled WGS sequence"/>
</dbReference>
<protein>
    <submittedName>
        <fullName evidence="1">Uncharacterized protein</fullName>
    </submittedName>
</protein>
<evidence type="ECO:0000313" key="1">
    <source>
        <dbReference type="EMBL" id="KAF9500324.1"/>
    </source>
</evidence>
<sequence>MPAGLEAALLRTTICAVASAPAFLTDAAAVDPTTTEPEETTTPIVPATVVLPAPVAAPAAIAVPLIPVNAVPPAPVAAPDPVVSVVLSTGCSAC</sequence>
<dbReference type="AlphaFoldDB" id="A0A9P6A9Q4"/>
<name>A0A9P6A9Q4_PLEER</name>
<comment type="caution">
    <text evidence="1">The sequence shown here is derived from an EMBL/GenBank/DDBJ whole genome shotgun (WGS) entry which is preliminary data.</text>
</comment>
<reference evidence="1" key="1">
    <citation type="submission" date="2020-11" db="EMBL/GenBank/DDBJ databases">
        <authorList>
            <consortium name="DOE Joint Genome Institute"/>
            <person name="Ahrendt S."/>
            <person name="Riley R."/>
            <person name="Andreopoulos W."/>
            <person name="Labutti K."/>
            <person name="Pangilinan J."/>
            <person name="Ruiz-Duenas F.J."/>
            <person name="Barrasa J.M."/>
            <person name="Sanchez-Garcia M."/>
            <person name="Camarero S."/>
            <person name="Miyauchi S."/>
            <person name="Serrano A."/>
            <person name="Linde D."/>
            <person name="Babiker R."/>
            <person name="Drula E."/>
            <person name="Ayuso-Fernandez I."/>
            <person name="Pacheco R."/>
            <person name="Padilla G."/>
            <person name="Ferreira P."/>
            <person name="Barriuso J."/>
            <person name="Kellner H."/>
            <person name="Castanera R."/>
            <person name="Alfaro M."/>
            <person name="Ramirez L."/>
            <person name="Pisabarro A.G."/>
            <person name="Kuo A."/>
            <person name="Tritt A."/>
            <person name="Lipzen A."/>
            <person name="He G."/>
            <person name="Yan M."/>
            <person name="Ng V."/>
            <person name="Cullen D."/>
            <person name="Martin F."/>
            <person name="Rosso M.-N."/>
            <person name="Henrissat B."/>
            <person name="Hibbett D."/>
            <person name="Martinez A.T."/>
            <person name="Grigoriev I.V."/>
        </authorList>
    </citation>
    <scope>NUCLEOTIDE SEQUENCE</scope>
    <source>
        <strain evidence="1">ATCC 90797</strain>
    </source>
</reference>
<proteinExistence type="predicted"/>
<accession>A0A9P6A9Q4</accession>
<keyword evidence="2" id="KW-1185">Reference proteome</keyword>
<evidence type="ECO:0000313" key="2">
    <source>
        <dbReference type="Proteomes" id="UP000807025"/>
    </source>
</evidence>
<gene>
    <name evidence="1" type="ORF">BDN71DRAFT_1502404</name>
</gene>
<dbReference type="EMBL" id="MU154528">
    <property type="protein sequence ID" value="KAF9500324.1"/>
    <property type="molecule type" value="Genomic_DNA"/>
</dbReference>
<organism evidence="1 2">
    <name type="scientific">Pleurotus eryngii</name>
    <name type="common">Boletus of the steppes</name>
    <dbReference type="NCBI Taxonomy" id="5323"/>
    <lineage>
        <taxon>Eukaryota</taxon>
        <taxon>Fungi</taxon>
        <taxon>Dikarya</taxon>
        <taxon>Basidiomycota</taxon>
        <taxon>Agaricomycotina</taxon>
        <taxon>Agaricomycetes</taxon>
        <taxon>Agaricomycetidae</taxon>
        <taxon>Agaricales</taxon>
        <taxon>Pleurotineae</taxon>
        <taxon>Pleurotaceae</taxon>
        <taxon>Pleurotus</taxon>
    </lineage>
</organism>